<feature type="non-terminal residue" evidence="1">
    <location>
        <position position="1"/>
    </location>
</feature>
<proteinExistence type="predicted"/>
<protein>
    <submittedName>
        <fullName evidence="1">Uncharacterized protein</fullName>
    </submittedName>
</protein>
<reference evidence="1 2" key="1">
    <citation type="journal article" date="2018" name="Front. Plant Sci.">
        <title>Red Clover (Trifolium pratense) and Zigzag Clover (T. medium) - A Picture of Genomic Similarities and Differences.</title>
        <authorList>
            <person name="Dluhosova J."/>
            <person name="Istvanek J."/>
            <person name="Nedelnik J."/>
            <person name="Repkova J."/>
        </authorList>
    </citation>
    <scope>NUCLEOTIDE SEQUENCE [LARGE SCALE GENOMIC DNA]</scope>
    <source>
        <strain evidence="2">cv. 10/8</strain>
        <tissue evidence="1">Leaf</tissue>
    </source>
</reference>
<sequence>LAKRRARIAWCGVKNTSHHPLSRLHQSLVMASCEQRSGGAVTAQGSGPERGDAIWICRVTVRGTIWIYKVAARCTRMIYVGCRREQEDTRSPCEGCWILQNGRIIRVGF</sequence>
<name>A0A392RIK9_9FABA</name>
<dbReference type="EMBL" id="LXQA010225203">
    <property type="protein sequence ID" value="MCI35620.1"/>
    <property type="molecule type" value="Genomic_DNA"/>
</dbReference>
<dbReference type="Proteomes" id="UP000265520">
    <property type="component" value="Unassembled WGS sequence"/>
</dbReference>
<keyword evidence="2" id="KW-1185">Reference proteome</keyword>
<evidence type="ECO:0000313" key="2">
    <source>
        <dbReference type="Proteomes" id="UP000265520"/>
    </source>
</evidence>
<dbReference type="AlphaFoldDB" id="A0A392RIK9"/>
<evidence type="ECO:0000313" key="1">
    <source>
        <dbReference type="EMBL" id="MCI35620.1"/>
    </source>
</evidence>
<accession>A0A392RIK9</accession>
<organism evidence="1 2">
    <name type="scientific">Trifolium medium</name>
    <dbReference type="NCBI Taxonomy" id="97028"/>
    <lineage>
        <taxon>Eukaryota</taxon>
        <taxon>Viridiplantae</taxon>
        <taxon>Streptophyta</taxon>
        <taxon>Embryophyta</taxon>
        <taxon>Tracheophyta</taxon>
        <taxon>Spermatophyta</taxon>
        <taxon>Magnoliopsida</taxon>
        <taxon>eudicotyledons</taxon>
        <taxon>Gunneridae</taxon>
        <taxon>Pentapetalae</taxon>
        <taxon>rosids</taxon>
        <taxon>fabids</taxon>
        <taxon>Fabales</taxon>
        <taxon>Fabaceae</taxon>
        <taxon>Papilionoideae</taxon>
        <taxon>50 kb inversion clade</taxon>
        <taxon>NPAAA clade</taxon>
        <taxon>Hologalegina</taxon>
        <taxon>IRL clade</taxon>
        <taxon>Trifolieae</taxon>
        <taxon>Trifolium</taxon>
    </lineage>
</organism>
<comment type="caution">
    <text evidence="1">The sequence shown here is derived from an EMBL/GenBank/DDBJ whole genome shotgun (WGS) entry which is preliminary data.</text>
</comment>